<feature type="compositionally biased region" description="Polar residues" evidence="2">
    <location>
        <begin position="11"/>
        <end position="33"/>
    </location>
</feature>
<keyword evidence="5" id="KW-1185">Reference proteome</keyword>
<accession>A0A5P1FHD1</accession>
<evidence type="ECO:0000256" key="2">
    <source>
        <dbReference type="SAM" id="MobiDB-lite"/>
    </source>
</evidence>
<feature type="region of interest" description="Disordered" evidence="2">
    <location>
        <begin position="124"/>
        <end position="183"/>
    </location>
</feature>
<dbReference type="EMBL" id="CM007382">
    <property type="protein sequence ID" value="ONK77728.1"/>
    <property type="molecule type" value="Genomic_DNA"/>
</dbReference>
<dbReference type="PANTHER" id="PTHR31471:SF52">
    <property type="entry name" value="F12A21.28"/>
    <property type="match status" value="1"/>
</dbReference>
<organism evidence="4 5">
    <name type="scientific">Asparagus officinalis</name>
    <name type="common">Garden asparagus</name>
    <dbReference type="NCBI Taxonomy" id="4686"/>
    <lineage>
        <taxon>Eukaryota</taxon>
        <taxon>Viridiplantae</taxon>
        <taxon>Streptophyta</taxon>
        <taxon>Embryophyta</taxon>
        <taxon>Tracheophyta</taxon>
        <taxon>Spermatophyta</taxon>
        <taxon>Magnoliopsida</taxon>
        <taxon>Liliopsida</taxon>
        <taxon>Asparagales</taxon>
        <taxon>Asparagaceae</taxon>
        <taxon>Asparagoideae</taxon>
        <taxon>Asparagus</taxon>
    </lineage>
</organism>
<dbReference type="OMA" id="FWRINEG"/>
<dbReference type="InterPro" id="IPR005516">
    <property type="entry name" value="Remorin_C"/>
</dbReference>
<evidence type="ECO:0000313" key="5">
    <source>
        <dbReference type="Proteomes" id="UP000243459"/>
    </source>
</evidence>
<dbReference type="PANTHER" id="PTHR31471">
    <property type="entry name" value="OS02G0116800 PROTEIN"/>
    <property type="match status" value="1"/>
</dbReference>
<sequence>MASVDDKGCYNPSTKSYNLDSHTIMKSSSNSRKALSLRAKPTPSKWDDAQKWLMGLSDHKHNSTSKPRNSNAEDRRLLAPMPSKGRDSCGSIDDALPIQHQEEETKKIDVSNKSLEEVAVEMRSVSLRDMGTEMTPTASKEPSRTGTPLRARSPVNSRHSSPREPCSSRAAVSDSKGVDGKLSSLESRALAWDEAEKAKYMARYKREEVRIQAWENREMRKAEMRMKKIEVKAERMKSRAQEKLASKTATTRRRAEEKRLSAEAKLNERAAKTSERAEYVRRAGHLPSSFFSYKLPSLCGG</sequence>
<name>A0A5P1FHD1_ASPOF</name>
<dbReference type="OrthoDB" id="687404at2759"/>
<feature type="region of interest" description="Disordered" evidence="2">
    <location>
        <begin position="1"/>
        <end position="110"/>
    </location>
</feature>
<feature type="compositionally biased region" description="Basic and acidic residues" evidence="2">
    <location>
        <begin position="233"/>
        <end position="245"/>
    </location>
</feature>
<evidence type="ECO:0000259" key="3">
    <source>
        <dbReference type="Pfam" id="PF03763"/>
    </source>
</evidence>
<evidence type="ECO:0000313" key="4">
    <source>
        <dbReference type="EMBL" id="ONK77728.1"/>
    </source>
</evidence>
<feature type="compositionally biased region" description="Polar residues" evidence="2">
    <location>
        <begin position="134"/>
        <end position="146"/>
    </location>
</feature>
<protein>
    <recommendedName>
        <fullName evidence="3">Remorin C-terminal domain-containing protein</fullName>
    </recommendedName>
</protein>
<comment type="similarity">
    <text evidence="1">Belongs to the remorin family.</text>
</comment>
<feature type="domain" description="Remorin C-terminal" evidence="3">
    <location>
        <begin position="185"/>
        <end position="288"/>
    </location>
</feature>
<feature type="region of interest" description="Disordered" evidence="2">
    <location>
        <begin position="233"/>
        <end position="260"/>
    </location>
</feature>
<evidence type="ECO:0000256" key="1">
    <source>
        <dbReference type="ARBA" id="ARBA00005711"/>
    </source>
</evidence>
<gene>
    <name evidence="4" type="ORF">A4U43_C02F9930</name>
</gene>
<dbReference type="Proteomes" id="UP000243459">
    <property type="component" value="Chromosome 2"/>
</dbReference>
<dbReference type="Pfam" id="PF03763">
    <property type="entry name" value="Remorin_C"/>
    <property type="match status" value="1"/>
</dbReference>
<dbReference type="Gramene" id="ONK77728">
    <property type="protein sequence ID" value="ONK77728"/>
    <property type="gene ID" value="A4U43_C02F9930"/>
</dbReference>
<dbReference type="AlphaFoldDB" id="A0A5P1FHD1"/>
<proteinExistence type="inferred from homology"/>
<feature type="compositionally biased region" description="Basic and acidic residues" evidence="2">
    <location>
        <begin position="100"/>
        <end position="110"/>
    </location>
</feature>
<reference evidence="5" key="1">
    <citation type="journal article" date="2017" name="Nat. Commun.">
        <title>The asparagus genome sheds light on the origin and evolution of a young Y chromosome.</title>
        <authorList>
            <person name="Harkess A."/>
            <person name="Zhou J."/>
            <person name="Xu C."/>
            <person name="Bowers J.E."/>
            <person name="Van der Hulst R."/>
            <person name="Ayyampalayam S."/>
            <person name="Mercati F."/>
            <person name="Riccardi P."/>
            <person name="McKain M.R."/>
            <person name="Kakrana A."/>
            <person name="Tang H."/>
            <person name="Ray J."/>
            <person name="Groenendijk J."/>
            <person name="Arikit S."/>
            <person name="Mathioni S.M."/>
            <person name="Nakano M."/>
            <person name="Shan H."/>
            <person name="Telgmann-Rauber A."/>
            <person name="Kanno A."/>
            <person name="Yue Z."/>
            <person name="Chen H."/>
            <person name="Li W."/>
            <person name="Chen Y."/>
            <person name="Xu X."/>
            <person name="Zhang Y."/>
            <person name="Luo S."/>
            <person name="Chen H."/>
            <person name="Gao J."/>
            <person name="Mao Z."/>
            <person name="Pires J.C."/>
            <person name="Luo M."/>
            <person name="Kudrna D."/>
            <person name="Wing R.A."/>
            <person name="Meyers B.C."/>
            <person name="Yi K."/>
            <person name="Kong H."/>
            <person name="Lavrijsen P."/>
            <person name="Sunseri F."/>
            <person name="Falavigna A."/>
            <person name="Ye Y."/>
            <person name="Leebens-Mack J.H."/>
            <person name="Chen G."/>
        </authorList>
    </citation>
    <scope>NUCLEOTIDE SEQUENCE [LARGE SCALE GENOMIC DNA]</scope>
    <source>
        <strain evidence="5">cv. DH0086</strain>
    </source>
</reference>